<dbReference type="AlphaFoldDB" id="A0A080N2Z3"/>
<name>A0A080N2Z3_9BIFI</name>
<feature type="transmembrane region" description="Helical" evidence="2">
    <location>
        <begin position="369"/>
        <end position="402"/>
    </location>
</feature>
<keyword evidence="2" id="KW-0812">Transmembrane</keyword>
<dbReference type="eggNOG" id="ENOG50342TV">
    <property type="taxonomic scope" value="Bacteria"/>
</dbReference>
<dbReference type="InterPro" id="IPR046062">
    <property type="entry name" value="DUF6020"/>
</dbReference>
<organism evidence="3 4">
    <name type="scientific">Bifidobacterium bombi DSM 19703</name>
    <dbReference type="NCBI Taxonomy" id="1341695"/>
    <lineage>
        <taxon>Bacteria</taxon>
        <taxon>Bacillati</taxon>
        <taxon>Actinomycetota</taxon>
        <taxon>Actinomycetes</taxon>
        <taxon>Bifidobacteriales</taxon>
        <taxon>Bifidobacteriaceae</taxon>
        <taxon>Bifidobacterium</taxon>
    </lineage>
</organism>
<dbReference type="EMBL" id="ATLK01000001">
    <property type="protein sequence ID" value="KFF31453.1"/>
    <property type="molecule type" value="Genomic_DNA"/>
</dbReference>
<keyword evidence="2" id="KW-0472">Membrane</keyword>
<proteinExistence type="predicted"/>
<dbReference type="STRING" id="1341695.BBOMB_0815"/>
<feature type="transmembrane region" description="Helical" evidence="2">
    <location>
        <begin position="696"/>
        <end position="716"/>
    </location>
</feature>
<comment type="caution">
    <text evidence="3">The sequence shown here is derived from an EMBL/GenBank/DDBJ whole genome shotgun (WGS) entry which is preliminary data.</text>
</comment>
<feature type="transmembrane region" description="Helical" evidence="2">
    <location>
        <begin position="672"/>
        <end position="690"/>
    </location>
</feature>
<feature type="transmembrane region" description="Helical" evidence="2">
    <location>
        <begin position="324"/>
        <end position="349"/>
    </location>
</feature>
<feature type="transmembrane region" description="Helical" evidence="2">
    <location>
        <begin position="101"/>
        <end position="122"/>
    </location>
</feature>
<keyword evidence="2" id="KW-1133">Transmembrane helix</keyword>
<evidence type="ECO:0000256" key="2">
    <source>
        <dbReference type="SAM" id="Phobius"/>
    </source>
</evidence>
<dbReference type="RefSeq" id="WP_052377427.1">
    <property type="nucleotide sequence ID" value="NZ_ATLK01000001.1"/>
</dbReference>
<dbReference type="Proteomes" id="UP000028730">
    <property type="component" value="Unassembled WGS sequence"/>
</dbReference>
<feature type="transmembrane region" description="Helical" evidence="2">
    <location>
        <begin position="58"/>
        <end position="81"/>
    </location>
</feature>
<feature type="compositionally biased region" description="Polar residues" evidence="1">
    <location>
        <begin position="173"/>
        <end position="190"/>
    </location>
</feature>
<accession>A0A080N2Z3</accession>
<feature type="compositionally biased region" description="Basic and acidic residues" evidence="1">
    <location>
        <begin position="147"/>
        <end position="158"/>
    </location>
</feature>
<reference evidence="3 4" key="1">
    <citation type="journal article" date="2014" name="Appl. Environ. Microbiol.">
        <title>Genomic encyclopedia of type strains of the genus Bifidobacterium.</title>
        <authorList>
            <person name="Milani C."/>
            <person name="Lugli G.A."/>
            <person name="Duranti S."/>
            <person name="Turroni F."/>
            <person name="Bottacini F."/>
            <person name="Mangifesta M."/>
            <person name="Sanchez B."/>
            <person name="Viappiani A."/>
            <person name="Mancabelli L."/>
            <person name="Taminiau B."/>
            <person name="Delcenserie V."/>
            <person name="Barrangou R."/>
            <person name="Margolles A."/>
            <person name="van Sinderen D."/>
            <person name="Ventura M."/>
        </authorList>
    </citation>
    <scope>NUCLEOTIDE SEQUENCE [LARGE SCALE GENOMIC DNA]</scope>
    <source>
        <strain evidence="3 4">DSM 19703</strain>
    </source>
</reference>
<dbReference type="Pfam" id="PF19484">
    <property type="entry name" value="DUF6020"/>
    <property type="match status" value="1"/>
</dbReference>
<feature type="transmembrane region" description="Helical" evidence="2">
    <location>
        <begin position="422"/>
        <end position="453"/>
    </location>
</feature>
<evidence type="ECO:0000313" key="4">
    <source>
        <dbReference type="Proteomes" id="UP000028730"/>
    </source>
</evidence>
<feature type="region of interest" description="Disordered" evidence="1">
    <location>
        <begin position="147"/>
        <end position="190"/>
    </location>
</feature>
<feature type="transmembrane region" description="Helical" evidence="2">
    <location>
        <begin position="226"/>
        <end position="247"/>
    </location>
</feature>
<evidence type="ECO:0000313" key="3">
    <source>
        <dbReference type="EMBL" id="KFF31453.1"/>
    </source>
</evidence>
<dbReference type="OrthoDB" id="3757494at2"/>
<gene>
    <name evidence="3" type="ORF">BBOMB_0815</name>
</gene>
<feature type="region of interest" description="Disordered" evidence="1">
    <location>
        <begin position="24"/>
        <end position="43"/>
    </location>
</feature>
<feature type="transmembrane region" description="Helical" evidence="2">
    <location>
        <begin position="460"/>
        <end position="480"/>
    </location>
</feature>
<feature type="transmembrane region" description="Helical" evidence="2">
    <location>
        <begin position="642"/>
        <end position="665"/>
    </location>
</feature>
<evidence type="ECO:0000256" key="1">
    <source>
        <dbReference type="SAM" id="MobiDB-lite"/>
    </source>
</evidence>
<sequence length="741" mass="82988">MNEKERASSTDVTRRTGGKAFHRDICVSPSGETPDGVGIESRKIPTPKQGVGSRLRSSLCWILAALACLWLAICTSLGPLYRQFTTNPTAATILAFSLNDLVRLIFSFFVYLFILRILVGWARTPAWFSTRLNADMRAARSAWRTYQKERRSRDRKDTGCSPAGRDLRHPDTANASTSPQVPSDRPQSARTGFLRRASSDIALRLRAFPAQARSFVLRITANCHDIMIVLILGWLWVPVTLLTAFGADLRSQLREFSWAWNQWTGQKQPYIGFFSFVPMDIYPTAHYMWPARPTYLTDQHNIVLTLFYGSVASLSRYLTGSNDWGLIVLSTAQFIFAAFALASCADRFFNRRWLGTSGPRTIGAAPRCIIIAFLLLCPIVQFSTISLTKSPLFAFAFAWWFSIQYEICTNRKSAAHTRPSTLAALAVSTAVMLCSAKYALYIILIEFLLLLLVNRNHWRTYAIGLLIPVIAFEAALNVAISTGTVIGGDLIESHGPQLQQIARVARLNPNGIPPSARRKLAAIFNLDQMAEAYSQQDADPVKSSGIQSKKVSYRWRTVTKADMKQFNSAWLQTVRANPVIATDALLAKCYGYFDINDPPYVDMAYYLSNSQIDNASTWIARWLPGWRQNVSNTAKSMESFPVLGHLVCGNLYVIMTLLIVAAEFVLKRWRTLACHMPLLLLMGVMITSPANNFERHMLPLVFVFGFVALTFITESYEHETVKVRRDIPIDSESSGSLPCNA</sequence>
<keyword evidence="4" id="KW-1185">Reference proteome</keyword>
<protein>
    <submittedName>
        <fullName evidence="3">Putative membrane protein</fullName>
    </submittedName>
</protein>